<dbReference type="OrthoDB" id="5148558at2"/>
<gene>
    <name evidence="1" type="ORF">GA0061103_5901</name>
</gene>
<dbReference type="AlphaFoldDB" id="A0A1C3WP34"/>
<evidence type="ECO:0000313" key="1">
    <source>
        <dbReference type="EMBL" id="SCB41695.1"/>
    </source>
</evidence>
<keyword evidence="2" id="KW-1185">Reference proteome</keyword>
<dbReference type="Proteomes" id="UP000199101">
    <property type="component" value="Unassembled WGS sequence"/>
</dbReference>
<reference evidence="2" key="1">
    <citation type="submission" date="2016-08" db="EMBL/GenBank/DDBJ databases">
        <authorList>
            <person name="Varghese N."/>
            <person name="Submissions Spin"/>
        </authorList>
    </citation>
    <scope>NUCLEOTIDE SEQUENCE [LARGE SCALE GENOMIC DNA]</scope>
    <source>
        <strain evidence="2">HAMBI 2975</strain>
    </source>
</reference>
<accession>A0A1C3WP34</accession>
<organism evidence="1 2">
    <name type="scientific">Rhizobium multihospitium</name>
    <dbReference type="NCBI Taxonomy" id="410764"/>
    <lineage>
        <taxon>Bacteria</taxon>
        <taxon>Pseudomonadati</taxon>
        <taxon>Pseudomonadota</taxon>
        <taxon>Alphaproteobacteria</taxon>
        <taxon>Hyphomicrobiales</taxon>
        <taxon>Rhizobiaceae</taxon>
        <taxon>Rhizobium/Agrobacterium group</taxon>
        <taxon>Rhizobium</taxon>
    </lineage>
</organism>
<dbReference type="EMBL" id="FMAG01000006">
    <property type="protein sequence ID" value="SCB41695.1"/>
    <property type="molecule type" value="Genomic_DNA"/>
</dbReference>
<sequence length="248" mass="28461">MLNIIAKKLLRPLREKRHQRANVLIHIGLHKTGSTSIQHFMASNRERLRDGGILYYRGALTDHNHVDLHVVSIRPDRGTPFKRDTGIQNTPEFLKKVQGRVRDALAQDAKLIVFSNEGISLIAHRDEALRLKSLFTDSNIKILVYLRNKADFLASYRAEMEKYKHPITITQDSYAYTEDDSWLINYPERLKVFREVFGDSNIVTIDYDKEMESHGSVLPSFISAIGAESLFAPSDWQDVWLNARPASN</sequence>
<dbReference type="RefSeq" id="WP_141694464.1">
    <property type="nucleotide sequence ID" value="NZ_FMAG01000006.1"/>
</dbReference>
<evidence type="ECO:0000313" key="2">
    <source>
        <dbReference type="Proteomes" id="UP000199101"/>
    </source>
</evidence>
<dbReference type="Gene3D" id="3.40.50.300">
    <property type="entry name" value="P-loop containing nucleotide triphosphate hydrolases"/>
    <property type="match status" value="1"/>
</dbReference>
<protein>
    <recommendedName>
        <fullName evidence="3">Sulfotransferase family protein</fullName>
    </recommendedName>
</protein>
<dbReference type="SUPFAM" id="SSF52540">
    <property type="entry name" value="P-loop containing nucleoside triphosphate hydrolases"/>
    <property type="match status" value="1"/>
</dbReference>
<name>A0A1C3WP34_9HYPH</name>
<evidence type="ECO:0008006" key="3">
    <source>
        <dbReference type="Google" id="ProtNLM"/>
    </source>
</evidence>
<dbReference type="InterPro" id="IPR027417">
    <property type="entry name" value="P-loop_NTPase"/>
</dbReference>
<proteinExistence type="predicted"/>
<dbReference type="STRING" id="410764.GA0061103_5901"/>